<gene>
    <name evidence="2" type="ORF">GDO78_009638</name>
</gene>
<accession>A0A8J6FB48</accession>
<feature type="region of interest" description="Disordered" evidence="1">
    <location>
        <begin position="69"/>
        <end position="89"/>
    </location>
</feature>
<dbReference type="PANTHER" id="PTHR31702:SF2">
    <property type="entry name" value="TESTIS-EXPRESSED PROTEIN 33"/>
    <property type="match status" value="1"/>
</dbReference>
<dbReference type="AlphaFoldDB" id="A0A8J6FB48"/>
<comment type="caution">
    <text evidence="2">The sequence shown here is derived from an EMBL/GenBank/DDBJ whole genome shotgun (WGS) entry which is preliminary data.</text>
</comment>
<sequence>METKSSVIKYHPSLPTPRSAPSHTVHLHIAKRQMSPTELSNWNHCTENHQNGKFGRRRNAPQAQINIQQSDSSNLEAPANSRHKNSSSVVDQLITPEQVRSCLTKEERTECHQGYRIPKLRMKSCFIEDYPHQIYYDLGCCLRSNLFPGASVKQNSLVRDSYTPEVNEKGRLDKHNTHQWYGKKTDELGRWHERNLNYLNLKKAVEQRTRETQK</sequence>
<organism evidence="2 3">
    <name type="scientific">Eleutherodactylus coqui</name>
    <name type="common">Puerto Rican coqui</name>
    <dbReference type="NCBI Taxonomy" id="57060"/>
    <lineage>
        <taxon>Eukaryota</taxon>
        <taxon>Metazoa</taxon>
        <taxon>Chordata</taxon>
        <taxon>Craniata</taxon>
        <taxon>Vertebrata</taxon>
        <taxon>Euteleostomi</taxon>
        <taxon>Amphibia</taxon>
        <taxon>Batrachia</taxon>
        <taxon>Anura</taxon>
        <taxon>Neobatrachia</taxon>
        <taxon>Hyloidea</taxon>
        <taxon>Eleutherodactylidae</taxon>
        <taxon>Eleutherodactylinae</taxon>
        <taxon>Eleutherodactylus</taxon>
        <taxon>Eleutherodactylus</taxon>
    </lineage>
</organism>
<dbReference type="OrthoDB" id="5977581at2759"/>
<dbReference type="EMBL" id="WNTK01000005">
    <property type="protein sequence ID" value="KAG9483820.1"/>
    <property type="molecule type" value="Genomic_DNA"/>
</dbReference>
<dbReference type="InterPro" id="IPR029234">
    <property type="entry name" value="CIMIP4"/>
</dbReference>
<protein>
    <submittedName>
        <fullName evidence="2">Uncharacterized protein</fullName>
    </submittedName>
</protein>
<evidence type="ECO:0000313" key="2">
    <source>
        <dbReference type="EMBL" id="KAG9483820.1"/>
    </source>
</evidence>
<evidence type="ECO:0000256" key="1">
    <source>
        <dbReference type="SAM" id="MobiDB-lite"/>
    </source>
</evidence>
<dbReference type="Pfam" id="PF15400">
    <property type="entry name" value="TEX33"/>
    <property type="match status" value="1"/>
</dbReference>
<dbReference type="PANTHER" id="PTHR31702">
    <property type="entry name" value="TESTIS-EXPRESSED PROTEIN 33"/>
    <property type="match status" value="1"/>
</dbReference>
<name>A0A8J6FB48_ELECQ</name>
<feature type="region of interest" description="Disordered" evidence="1">
    <location>
        <begin position="1"/>
        <end position="22"/>
    </location>
</feature>
<keyword evidence="3" id="KW-1185">Reference proteome</keyword>
<dbReference type="Proteomes" id="UP000770717">
    <property type="component" value="Unassembled WGS sequence"/>
</dbReference>
<reference evidence="2" key="1">
    <citation type="thesis" date="2020" institute="ProQuest LLC" country="789 East Eisenhower Parkway, Ann Arbor, MI, USA">
        <title>Comparative Genomics and Chromosome Evolution.</title>
        <authorList>
            <person name="Mudd A.B."/>
        </authorList>
    </citation>
    <scope>NUCLEOTIDE SEQUENCE</scope>
    <source>
        <strain evidence="2">HN-11 Male</strain>
        <tissue evidence="2">Kidney and liver</tissue>
    </source>
</reference>
<proteinExistence type="predicted"/>
<evidence type="ECO:0000313" key="3">
    <source>
        <dbReference type="Proteomes" id="UP000770717"/>
    </source>
</evidence>